<evidence type="ECO:0000259" key="2">
    <source>
        <dbReference type="Pfam" id="PF13581"/>
    </source>
</evidence>
<dbReference type="EMBL" id="CP011497">
    <property type="protein sequence ID" value="AKJ15447.1"/>
    <property type="molecule type" value="Genomic_DNA"/>
</dbReference>
<keyword evidence="1" id="KW-0418">Kinase</keyword>
<dbReference type="Gene3D" id="3.30.565.10">
    <property type="entry name" value="Histidine kinase-like ATPase, C-terminal domain"/>
    <property type="match status" value="1"/>
</dbReference>
<dbReference type="InterPro" id="IPR050267">
    <property type="entry name" value="Anti-sigma-factor_SerPK"/>
</dbReference>
<organism evidence="3 4">
    <name type="scientific">Streptomyces incarnatus</name>
    <dbReference type="NCBI Taxonomy" id="665007"/>
    <lineage>
        <taxon>Bacteria</taxon>
        <taxon>Bacillati</taxon>
        <taxon>Actinomycetota</taxon>
        <taxon>Actinomycetes</taxon>
        <taxon>Kitasatosporales</taxon>
        <taxon>Streptomycetaceae</taxon>
        <taxon>Streptomyces</taxon>
    </lineage>
</organism>
<accession>A0ABN4GRD4</accession>
<dbReference type="InterPro" id="IPR036890">
    <property type="entry name" value="HATPase_C_sf"/>
</dbReference>
<keyword evidence="1" id="KW-0723">Serine/threonine-protein kinase</keyword>
<evidence type="ECO:0000313" key="4">
    <source>
        <dbReference type="Proteomes" id="UP000035366"/>
    </source>
</evidence>
<keyword evidence="1" id="KW-0808">Transferase</keyword>
<evidence type="ECO:0000256" key="1">
    <source>
        <dbReference type="ARBA" id="ARBA00022527"/>
    </source>
</evidence>
<feature type="domain" description="Histidine kinase/HSP90-like ATPase" evidence="2">
    <location>
        <begin position="24"/>
        <end position="97"/>
    </location>
</feature>
<keyword evidence="4" id="KW-1185">Reference proteome</keyword>
<gene>
    <name evidence="3" type="ORF">ABB07_36915</name>
</gene>
<evidence type="ECO:0000313" key="3">
    <source>
        <dbReference type="EMBL" id="AKJ15447.1"/>
    </source>
</evidence>
<dbReference type="PANTHER" id="PTHR35526">
    <property type="entry name" value="ANTI-SIGMA-F FACTOR RSBW-RELATED"/>
    <property type="match status" value="1"/>
</dbReference>
<reference evidence="3 4" key="1">
    <citation type="journal article" date="2015" name="ISME J.">
        <title>Draft Genome Sequence of Streptomyces incarnatus NRRL8089, which Produces the Nucleoside Antibiotic Sinefungin.</title>
        <authorList>
            <person name="Oshima K."/>
            <person name="Hattori M."/>
            <person name="Shimizu H."/>
            <person name="Fukuda K."/>
            <person name="Nemoto M."/>
            <person name="Inagaki K."/>
            <person name="Tamura T."/>
        </authorList>
    </citation>
    <scope>NUCLEOTIDE SEQUENCE [LARGE SCALE GENOMIC DNA]</scope>
    <source>
        <strain evidence="3 4">NRRL 8089</strain>
    </source>
</reference>
<protein>
    <recommendedName>
        <fullName evidence="2">Histidine kinase/HSP90-like ATPase domain-containing protein</fullName>
    </recommendedName>
</protein>
<proteinExistence type="predicted"/>
<dbReference type="Pfam" id="PF13581">
    <property type="entry name" value="HATPase_c_2"/>
    <property type="match status" value="1"/>
</dbReference>
<dbReference type="Proteomes" id="UP000035366">
    <property type="component" value="Chromosome"/>
</dbReference>
<dbReference type="InterPro" id="IPR003594">
    <property type="entry name" value="HATPase_dom"/>
</dbReference>
<dbReference type="PANTHER" id="PTHR35526:SF3">
    <property type="entry name" value="ANTI-SIGMA-F FACTOR RSBW"/>
    <property type="match status" value="1"/>
</dbReference>
<sequence length="150" mass="16192">MMGQLPTVIHSLAGLDLQPDDLMARAAVRRQLRAWSVEEETAFTAELVAGELVANAVRYGGPPFQLRLIRDRSLTREVSDTSSSTPHRQARPQLGHNMTEAALRGTRNAPCAIAGHFCNARALPARKSPRRSSVSVLVHAQSGTAEAALC</sequence>
<name>A0ABN4GRD4_9ACTN</name>